<dbReference type="PANTHER" id="PTHR33908:SF3">
    <property type="entry name" value="UNDECAPRENYL PHOSPHATE-ALPHA-4-AMINO-4-DEOXY-L-ARABINOSE ARABINOSYL TRANSFERASE"/>
    <property type="match status" value="1"/>
</dbReference>
<feature type="transmembrane region" description="Helical" evidence="9">
    <location>
        <begin position="116"/>
        <end position="134"/>
    </location>
</feature>
<comment type="caution">
    <text evidence="11">The sequence shown here is derived from an EMBL/GenBank/DDBJ whole genome shotgun (WGS) entry which is preliminary data.</text>
</comment>
<dbReference type="Proteomes" id="UP001519863">
    <property type="component" value="Unassembled WGS sequence"/>
</dbReference>
<comment type="subcellular location">
    <subcellularLocation>
        <location evidence="1">Cell membrane</location>
        <topology evidence="1">Multi-pass membrane protein</topology>
    </subcellularLocation>
</comment>
<keyword evidence="2" id="KW-1003">Cell membrane</keyword>
<organism evidence="11 12">
    <name type="scientific">Actinoplanes hulinensis</name>
    <dbReference type="NCBI Taxonomy" id="1144547"/>
    <lineage>
        <taxon>Bacteria</taxon>
        <taxon>Bacillati</taxon>
        <taxon>Actinomycetota</taxon>
        <taxon>Actinomycetes</taxon>
        <taxon>Micromonosporales</taxon>
        <taxon>Micromonosporaceae</taxon>
        <taxon>Actinoplanes</taxon>
    </lineage>
</organism>
<feature type="transmembrane region" description="Helical" evidence="9">
    <location>
        <begin position="235"/>
        <end position="257"/>
    </location>
</feature>
<feature type="transmembrane region" description="Helical" evidence="9">
    <location>
        <begin position="364"/>
        <end position="381"/>
    </location>
</feature>
<keyword evidence="12" id="KW-1185">Reference proteome</keyword>
<feature type="region of interest" description="Disordered" evidence="8">
    <location>
        <begin position="1"/>
        <end position="34"/>
    </location>
</feature>
<feature type="transmembrane region" description="Helical" evidence="9">
    <location>
        <begin position="169"/>
        <end position="189"/>
    </location>
</feature>
<feature type="transmembrane region" description="Helical" evidence="9">
    <location>
        <begin position="195"/>
        <end position="223"/>
    </location>
</feature>
<proteinExistence type="predicted"/>
<evidence type="ECO:0000259" key="10">
    <source>
        <dbReference type="Pfam" id="PF13231"/>
    </source>
</evidence>
<keyword evidence="3 11" id="KW-0328">Glycosyltransferase</keyword>
<accession>A0ABS7BHK3</accession>
<reference evidence="11 12" key="1">
    <citation type="journal article" date="2013" name="Antonie Van Leeuwenhoek">
        <title>Actinoplanes hulinensis sp. nov., a novel actinomycete isolated from soybean root (Glycine max (L.) Merr).</title>
        <authorList>
            <person name="Shen Y."/>
            <person name="Liu C."/>
            <person name="Wang X."/>
            <person name="Zhao J."/>
            <person name="Jia F."/>
            <person name="Zhang Y."/>
            <person name="Wang L."/>
            <person name="Yang D."/>
            <person name="Xiang W."/>
        </authorList>
    </citation>
    <scope>NUCLEOTIDE SEQUENCE [LARGE SCALE GENOMIC DNA]</scope>
    <source>
        <strain evidence="11 12">NEAU-M9</strain>
    </source>
</reference>
<evidence type="ECO:0000256" key="1">
    <source>
        <dbReference type="ARBA" id="ARBA00004651"/>
    </source>
</evidence>
<keyword evidence="5 9" id="KW-0812">Transmembrane</keyword>
<feature type="transmembrane region" description="Helical" evidence="9">
    <location>
        <begin position="83"/>
        <end position="104"/>
    </location>
</feature>
<dbReference type="EMBL" id="JAHXZI010000042">
    <property type="protein sequence ID" value="MBW6440287.1"/>
    <property type="molecule type" value="Genomic_DNA"/>
</dbReference>
<evidence type="ECO:0000256" key="2">
    <source>
        <dbReference type="ARBA" id="ARBA00022475"/>
    </source>
</evidence>
<dbReference type="InterPro" id="IPR050297">
    <property type="entry name" value="LipidA_mod_glycosyltrf_83"/>
</dbReference>
<keyword evidence="4 11" id="KW-0808">Transferase</keyword>
<evidence type="ECO:0000256" key="5">
    <source>
        <dbReference type="ARBA" id="ARBA00022692"/>
    </source>
</evidence>
<dbReference type="GO" id="GO:0016757">
    <property type="term" value="F:glycosyltransferase activity"/>
    <property type="evidence" value="ECO:0007669"/>
    <property type="project" value="UniProtKB-KW"/>
</dbReference>
<dbReference type="PANTHER" id="PTHR33908">
    <property type="entry name" value="MANNOSYLTRANSFERASE YKCB-RELATED"/>
    <property type="match status" value="1"/>
</dbReference>
<name>A0ABS7BHK3_9ACTN</name>
<dbReference type="RefSeq" id="WP_220149400.1">
    <property type="nucleotide sequence ID" value="NZ_JAHXZI010000042.1"/>
</dbReference>
<keyword evidence="7 9" id="KW-0472">Membrane</keyword>
<sequence length="516" mass="55268">MTETPTTTRPDVSDPRVAPPRASAGGDAPDPGRRRPRVAAWLTRILPAAVPGVLMLGIALIQAGRPTLSWDEVTSAEMASRSVPQILATVPNIDAVFGFYYLLLHWWTGLAGTGEVALRLPSIVAMAAGVAVAAELGRRLFTPLAGLVAGLILCVVPNTSRYAAEARPYAFACFFSVLALLLLVEAIRRGGAYRWIAYGLSVLMLGLFHLVALTTLVAHAALVALQPGGRRRRRALVWGGTVLAALLPLAPIARLGLRQQDVQLHWVEPITVRGIAGMPAGIAGSREVAWFLIGMVALVSWRPLRRLVPVALLALGPLTVLAAVSYLVSPMWVARYLLVVLAPVAILAAVALTGGRDGWSRFTVTRVVTVLLVLAAIAVPGQRAVRAQTAKNGPDYRAIATIIGREARPGDVVVYPARNRAIRAGTDHYLAREPVVPADPLVRVPSARTGTLIAEEYPDAAARVAGARRVWLVLGDRVTDPLTIRPELRGMLTGGYRQVDLWQPKRATVALYELRG</sequence>
<evidence type="ECO:0000256" key="3">
    <source>
        <dbReference type="ARBA" id="ARBA00022676"/>
    </source>
</evidence>
<dbReference type="EC" id="2.4.-.-" evidence="11"/>
<dbReference type="InterPro" id="IPR038731">
    <property type="entry name" value="RgtA/B/C-like"/>
</dbReference>
<evidence type="ECO:0000256" key="8">
    <source>
        <dbReference type="SAM" id="MobiDB-lite"/>
    </source>
</evidence>
<gene>
    <name evidence="11" type="ORF">KZ829_41850</name>
</gene>
<keyword evidence="6 9" id="KW-1133">Transmembrane helix</keyword>
<feature type="domain" description="Glycosyltransferase RgtA/B/C/D-like" evidence="10">
    <location>
        <begin position="103"/>
        <end position="251"/>
    </location>
</feature>
<evidence type="ECO:0000256" key="7">
    <source>
        <dbReference type="ARBA" id="ARBA00023136"/>
    </source>
</evidence>
<feature type="transmembrane region" description="Helical" evidence="9">
    <location>
        <begin position="140"/>
        <end position="157"/>
    </location>
</feature>
<protein>
    <submittedName>
        <fullName evidence="11">Glycosyltransferase family 39 protein</fullName>
        <ecNumber evidence="11">2.4.-.-</ecNumber>
    </submittedName>
</protein>
<dbReference type="Pfam" id="PF13231">
    <property type="entry name" value="PMT_2"/>
    <property type="match status" value="1"/>
</dbReference>
<evidence type="ECO:0000313" key="11">
    <source>
        <dbReference type="EMBL" id="MBW6440287.1"/>
    </source>
</evidence>
<feature type="transmembrane region" description="Helical" evidence="9">
    <location>
        <begin position="277"/>
        <end position="300"/>
    </location>
</feature>
<feature type="transmembrane region" description="Helical" evidence="9">
    <location>
        <begin position="307"/>
        <end position="327"/>
    </location>
</feature>
<feature type="compositionally biased region" description="Polar residues" evidence="8">
    <location>
        <begin position="1"/>
        <end position="10"/>
    </location>
</feature>
<feature type="transmembrane region" description="Helical" evidence="9">
    <location>
        <begin position="333"/>
        <end position="352"/>
    </location>
</feature>
<evidence type="ECO:0000256" key="6">
    <source>
        <dbReference type="ARBA" id="ARBA00022989"/>
    </source>
</evidence>
<evidence type="ECO:0000313" key="12">
    <source>
        <dbReference type="Proteomes" id="UP001519863"/>
    </source>
</evidence>
<evidence type="ECO:0000256" key="4">
    <source>
        <dbReference type="ARBA" id="ARBA00022679"/>
    </source>
</evidence>
<feature type="transmembrane region" description="Helical" evidence="9">
    <location>
        <begin position="41"/>
        <end position="63"/>
    </location>
</feature>
<evidence type="ECO:0000256" key="9">
    <source>
        <dbReference type="SAM" id="Phobius"/>
    </source>
</evidence>